<evidence type="ECO:0000313" key="1">
    <source>
        <dbReference type="EMBL" id="PCS08767.1"/>
    </source>
</evidence>
<sequence length="51" mass="6038">MNWKYKLLDENIEKIIIKQTVDTKLQLAPLEEVFDKDIEIVAKDGKLCYLK</sequence>
<dbReference type="Proteomes" id="UP000218282">
    <property type="component" value="Unassembled WGS sequence"/>
</dbReference>
<evidence type="ECO:0000313" key="2">
    <source>
        <dbReference type="Proteomes" id="UP000218282"/>
    </source>
</evidence>
<dbReference type="AlphaFoldDB" id="A0A2A5S5I0"/>
<accession>A0A2A5S5I0</accession>
<keyword evidence="2" id="KW-1185">Reference proteome</keyword>
<gene>
    <name evidence="1" type="ORF">RU86_GL000003</name>
</gene>
<organism evidence="1 2">
    <name type="scientific">Pseudolactococcus piscium</name>
    <dbReference type="NCBI Taxonomy" id="1364"/>
    <lineage>
        <taxon>Bacteria</taxon>
        <taxon>Bacillati</taxon>
        <taxon>Bacillota</taxon>
        <taxon>Bacilli</taxon>
        <taxon>Lactobacillales</taxon>
        <taxon>Streptococcaceae</taxon>
        <taxon>Pseudolactococcus</taxon>
    </lineage>
</organism>
<reference evidence="1 2" key="1">
    <citation type="submission" date="2014-12" db="EMBL/GenBank/DDBJ databases">
        <title>Draft genome sequences of 10 type strains of Lactococcus.</title>
        <authorList>
            <person name="Sun Z."/>
            <person name="Zhong Z."/>
            <person name="Liu W."/>
            <person name="Zhang W."/>
            <person name="Zhang H."/>
        </authorList>
    </citation>
    <scope>NUCLEOTIDE SEQUENCE [LARGE SCALE GENOMIC DNA]</scope>
    <source>
        <strain evidence="1 2">DSM 6634</strain>
    </source>
</reference>
<comment type="caution">
    <text evidence="1">The sequence shown here is derived from an EMBL/GenBank/DDBJ whole genome shotgun (WGS) entry which is preliminary data.</text>
</comment>
<dbReference type="EMBL" id="JXJW01000001">
    <property type="protein sequence ID" value="PCS08767.1"/>
    <property type="molecule type" value="Genomic_DNA"/>
</dbReference>
<proteinExistence type="predicted"/>
<name>A0A2A5S5I0_9LACT</name>
<dbReference type="RefSeq" id="WP_179296155.1">
    <property type="nucleotide sequence ID" value="NZ_JXJW01000001.1"/>
</dbReference>
<protein>
    <submittedName>
        <fullName evidence="1">Uncharacterized protein</fullName>
    </submittedName>
</protein>